<dbReference type="InterPro" id="IPR012337">
    <property type="entry name" value="RNaseH-like_sf"/>
</dbReference>
<dbReference type="GO" id="GO:0003723">
    <property type="term" value="F:RNA binding"/>
    <property type="evidence" value="ECO:0007669"/>
    <property type="project" value="TreeGrafter"/>
</dbReference>
<dbReference type="GO" id="GO:0000289">
    <property type="term" value="P:nuclear-transcribed mRNA poly(A) tail shortening"/>
    <property type="evidence" value="ECO:0007669"/>
    <property type="project" value="TreeGrafter"/>
</dbReference>
<organism evidence="2 3">
    <name type="scientific">Halocaridina rubra</name>
    <name type="common">Hawaiian red shrimp</name>
    <dbReference type="NCBI Taxonomy" id="373956"/>
    <lineage>
        <taxon>Eukaryota</taxon>
        <taxon>Metazoa</taxon>
        <taxon>Ecdysozoa</taxon>
        <taxon>Arthropoda</taxon>
        <taxon>Crustacea</taxon>
        <taxon>Multicrustacea</taxon>
        <taxon>Malacostraca</taxon>
        <taxon>Eumalacostraca</taxon>
        <taxon>Eucarida</taxon>
        <taxon>Decapoda</taxon>
        <taxon>Pleocyemata</taxon>
        <taxon>Caridea</taxon>
        <taxon>Atyoidea</taxon>
        <taxon>Atyidae</taxon>
        <taxon>Halocaridina</taxon>
    </lineage>
</organism>
<dbReference type="PANTHER" id="PTHR15092:SF22">
    <property type="entry name" value="POLY(A)-SPECIFIC RIBONUCLEASE PNLDC1"/>
    <property type="match status" value="1"/>
</dbReference>
<evidence type="ECO:0000256" key="1">
    <source>
        <dbReference type="ARBA" id="ARBA00008372"/>
    </source>
</evidence>
<reference evidence="2 3" key="1">
    <citation type="submission" date="2023-11" db="EMBL/GenBank/DDBJ databases">
        <title>Halocaridina rubra genome assembly.</title>
        <authorList>
            <person name="Smith C."/>
        </authorList>
    </citation>
    <scope>NUCLEOTIDE SEQUENCE [LARGE SCALE GENOMIC DNA]</scope>
    <source>
        <strain evidence="2">EP-1</strain>
        <tissue evidence="2">Whole</tissue>
    </source>
</reference>
<protein>
    <submittedName>
        <fullName evidence="2">Uncharacterized protein</fullName>
    </submittedName>
</protein>
<dbReference type="GO" id="GO:1990432">
    <property type="term" value="P:siRNA 3'-end processing"/>
    <property type="evidence" value="ECO:0007669"/>
    <property type="project" value="TreeGrafter"/>
</dbReference>
<proteinExistence type="inferred from homology"/>
<feature type="non-terminal residue" evidence="2">
    <location>
        <position position="232"/>
    </location>
</feature>
<dbReference type="EMBL" id="JAXCGZ010005847">
    <property type="protein sequence ID" value="KAK7080620.1"/>
    <property type="molecule type" value="Genomic_DNA"/>
</dbReference>
<dbReference type="InterPro" id="IPR051181">
    <property type="entry name" value="CAF1_poly(A)_ribonucleases"/>
</dbReference>
<keyword evidence="3" id="KW-1185">Reference proteome</keyword>
<dbReference type="GO" id="GO:1990431">
    <property type="term" value="P:priRNA 3'-end processing"/>
    <property type="evidence" value="ECO:0007669"/>
    <property type="project" value="TreeGrafter"/>
</dbReference>
<dbReference type="Pfam" id="PF04857">
    <property type="entry name" value="CAF1"/>
    <property type="match status" value="1"/>
</dbReference>
<dbReference type="GO" id="GO:0005634">
    <property type="term" value="C:nucleus"/>
    <property type="evidence" value="ECO:0007669"/>
    <property type="project" value="TreeGrafter"/>
</dbReference>
<evidence type="ECO:0000313" key="3">
    <source>
        <dbReference type="Proteomes" id="UP001381693"/>
    </source>
</evidence>
<dbReference type="InterPro" id="IPR006941">
    <property type="entry name" value="RNase_CAF1"/>
</dbReference>
<accession>A0AAN9ACF4</accession>
<sequence>LFDDGPSRYSKLCSNFRHVTVCQIGLSTFKGVPHTNAYDVTSYNFFLRPHSSVSHDPTFVCQTTSIEFLQKHNFDFNTWIYGGIPFMNSDDAEDLQRELVLIARGERVVTSSFEIRDQLSKVGSWAAFAEEGDSMEVDLQTDYTARFLLKIMLSQRYDDLWTEGDLDKILIKKMKPQERTKLQKEDPGFRNSIKKYIDSLLGFTLVFQEMAKHHKPLIFHNGLIDLMLLYKE</sequence>
<dbReference type="InterPro" id="IPR036397">
    <property type="entry name" value="RNaseH_sf"/>
</dbReference>
<comment type="caution">
    <text evidence="2">The sequence shown here is derived from an EMBL/GenBank/DDBJ whole genome shotgun (WGS) entry which is preliminary data.</text>
</comment>
<dbReference type="Gene3D" id="3.30.420.10">
    <property type="entry name" value="Ribonuclease H-like superfamily/Ribonuclease H"/>
    <property type="match status" value="2"/>
</dbReference>
<comment type="similarity">
    <text evidence="1">Belongs to the CAF1 family.</text>
</comment>
<dbReference type="GO" id="GO:0000175">
    <property type="term" value="F:3'-5'-RNA exonuclease activity"/>
    <property type="evidence" value="ECO:0007669"/>
    <property type="project" value="TreeGrafter"/>
</dbReference>
<feature type="non-terminal residue" evidence="2">
    <location>
        <position position="1"/>
    </location>
</feature>
<dbReference type="AlphaFoldDB" id="A0AAN9ACF4"/>
<evidence type="ECO:0000313" key="2">
    <source>
        <dbReference type="EMBL" id="KAK7080620.1"/>
    </source>
</evidence>
<gene>
    <name evidence="2" type="ORF">SK128_019042</name>
</gene>
<dbReference type="Proteomes" id="UP001381693">
    <property type="component" value="Unassembled WGS sequence"/>
</dbReference>
<dbReference type="PANTHER" id="PTHR15092">
    <property type="entry name" value="POLY A -SPECIFIC RIBONUCLEASE/TARGET OF EGR1, MEMBER 1"/>
    <property type="match status" value="1"/>
</dbReference>
<name>A0AAN9ACF4_HALRR</name>
<dbReference type="GO" id="GO:0005783">
    <property type="term" value="C:endoplasmic reticulum"/>
    <property type="evidence" value="ECO:0007669"/>
    <property type="project" value="TreeGrafter"/>
</dbReference>
<dbReference type="SUPFAM" id="SSF53098">
    <property type="entry name" value="Ribonuclease H-like"/>
    <property type="match status" value="1"/>
</dbReference>